<dbReference type="GO" id="GO:0003700">
    <property type="term" value="F:DNA-binding transcription factor activity"/>
    <property type="evidence" value="ECO:0007669"/>
    <property type="project" value="InterPro"/>
</dbReference>
<dbReference type="InterPro" id="IPR036390">
    <property type="entry name" value="WH_DNA-bd_sf"/>
</dbReference>
<dbReference type="InterPro" id="IPR039422">
    <property type="entry name" value="MarR/SlyA-like"/>
</dbReference>
<dbReference type="GO" id="GO:0003677">
    <property type="term" value="F:DNA binding"/>
    <property type="evidence" value="ECO:0007669"/>
    <property type="project" value="UniProtKB-KW"/>
</dbReference>
<dbReference type="SUPFAM" id="SSF46785">
    <property type="entry name" value="Winged helix' DNA-binding domain"/>
    <property type="match status" value="1"/>
</dbReference>
<dbReference type="SMART" id="SM00347">
    <property type="entry name" value="HTH_MARR"/>
    <property type="match status" value="1"/>
</dbReference>
<dbReference type="AlphaFoldDB" id="A0A1K1R6L5"/>
<feature type="domain" description="HTH marR-type" evidence="1">
    <location>
        <begin position="13"/>
        <end position="147"/>
    </location>
</feature>
<dbReference type="RefSeq" id="WP_245804958.1">
    <property type="nucleotide sequence ID" value="NZ_FPJG01000006.1"/>
</dbReference>
<keyword evidence="2" id="KW-0238">DNA-binding</keyword>
<reference evidence="3" key="1">
    <citation type="submission" date="2016-11" db="EMBL/GenBank/DDBJ databases">
        <authorList>
            <person name="Varghese N."/>
            <person name="Submissions S."/>
        </authorList>
    </citation>
    <scope>NUCLEOTIDE SEQUENCE [LARGE SCALE GENOMIC DNA]</scope>
    <source>
        <strain evidence="3">DSM 44671</strain>
    </source>
</reference>
<name>A0A1K1R6L5_9PSEU</name>
<keyword evidence="3" id="KW-1185">Reference proteome</keyword>
<proteinExistence type="predicted"/>
<evidence type="ECO:0000259" key="1">
    <source>
        <dbReference type="PROSITE" id="PS50995"/>
    </source>
</evidence>
<evidence type="ECO:0000313" key="2">
    <source>
        <dbReference type="EMBL" id="SFW67561.1"/>
    </source>
</evidence>
<dbReference type="EMBL" id="FPJG01000006">
    <property type="protein sequence ID" value="SFW67561.1"/>
    <property type="molecule type" value="Genomic_DNA"/>
</dbReference>
<dbReference type="PANTHER" id="PTHR33164">
    <property type="entry name" value="TRANSCRIPTIONAL REGULATOR, MARR FAMILY"/>
    <property type="match status" value="1"/>
</dbReference>
<sequence>MTAVNRSHPARAADQVAAAVADTAELLEILFERARDASPRPLSVSQVRAVVALDRYEGLNLRTLAELLGSTPPLASRLCDRLEAVGFLERLPHSRNRRELVLRLSDSGRAYLQDLRARRRERLHAVLAALTDGERAGLATGLRAFQAAANRDLAERDNRAAAQ</sequence>
<dbReference type="InterPro" id="IPR000835">
    <property type="entry name" value="HTH_MarR-typ"/>
</dbReference>
<dbReference type="Proteomes" id="UP000182740">
    <property type="component" value="Unassembled WGS sequence"/>
</dbReference>
<dbReference type="Pfam" id="PF01047">
    <property type="entry name" value="MarR"/>
    <property type="match status" value="1"/>
</dbReference>
<dbReference type="InterPro" id="IPR036388">
    <property type="entry name" value="WH-like_DNA-bd_sf"/>
</dbReference>
<evidence type="ECO:0000313" key="3">
    <source>
        <dbReference type="Proteomes" id="UP000182740"/>
    </source>
</evidence>
<dbReference type="PROSITE" id="PS50995">
    <property type="entry name" value="HTH_MARR_2"/>
    <property type="match status" value="1"/>
</dbReference>
<dbReference type="GO" id="GO:0006950">
    <property type="term" value="P:response to stress"/>
    <property type="evidence" value="ECO:0007669"/>
    <property type="project" value="TreeGrafter"/>
</dbReference>
<dbReference type="Gene3D" id="1.10.10.10">
    <property type="entry name" value="Winged helix-like DNA-binding domain superfamily/Winged helix DNA-binding domain"/>
    <property type="match status" value="1"/>
</dbReference>
<gene>
    <name evidence="2" type="ORF">SAMN04489730_2742</name>
</gene>
<dbReference type="STRING" id="546364.SAMN04489730_2742"/>
<accession>A0A1K1R6L5</accession>
<organism evidence="2 3">
    <name type="scientific">Amycolatopsis australiensis</name>
    <dbReference type="NCBI Taxonomy" id="546364"/>
    <lineage>
        <taxon>Bacteria</taxon>
        <taxon>Bacillati</taxon>
        <taxon>Actinomycetota</taxon>
        <taxon>Actinomycetes</taxon>
        <taxon>Pseudonocardiales</taxon>
        <taxon>Pseudonocardiaceae</taxon>
        <taxon>Amycolatopsis</taxon>
    </lineage>
</organism>
<protein>
    <submittedName>
        <fullName evidence="2">DNA-binding transcriptional regulator, MarR family</fullName>
    </submittedName>
</protein>
<dbReference type="PANTHER" id="PTHR33164:SF103">
    <property type="entry name" value="REGULATORY PROTEIN MARR"/>
    <property type="match status" value="1"/>
</dbReference>